<dbReference type="InterPro" id="IPR011698">
    <property type="entry name" value="GATase_3"/>
</dbReference>
<evidence type="ECO:0000256" key="4">
    <source>
        <dbReference type="ARBA" id="ARBA00022598"/>
    </source>
</evidence>
<feature type="site" description="Increases nucleophilicity of active site Cys" evidence="9">
    <location>
        <position position="431"/>
    </location>
</feature>
<keyword evidence="5 9" id="KW-0547">Nucleotide-binding</keyword>
<comment type="domain">
    <text evidence="9">Comprises of two domains. The C-terminal domain contains the binding site for glutamine and catalyzes the hydrolysis of this substrate to glutamate and ammonia. The N-terminal domain is anticipated to bind ATP and hydrogenobyrinate and catalyzes the ultimate synthesis of the diamide product. The ammonia produced via the glutaminase domain is probably translocated to the adjacent domain via a molecular tunnel, where it reacts with an activated intermediate.</text>
</comment>
<keyword evidence="8 9" id="KW-0315">Glutamine amidotransferase</keyword>
<dbReference type="Pfam" id="PF07685">
    <property type="entry name" value="GATase_3"/>
    <property type="match status" value="1"/>
</dbReference>
<protein>
    <recommendedName>
        <fullName evidence="9">Hydrogenobyrinate a,c-diamide synthase</fullName>
        <ecNumber evidence="9">6.3.5.9</ecNumber>
    </recommendedName>
    <alternativeName>
        <fullName evidence="9">Hydrogenobyrinic acid a,c-diamide synthase</fullName>
    </alternativeName>
</protein>
<organism evidence="12 13">
    <name type="scientific">Rhodovulum euryhalinum</name>
    <dbReference type="NCBI Taxonomy" id="35805"/>
    <lineage>
        <taxon>Bacteria</taxon>
        <taxon>Pseudomonadati</taxon>
        <taxon>Pseudomonadota</taxon>
        <taxon>Alphaproteobacteria</taxon>
        <taxon>Rhodobacterales</taxon>
        <taxon>Paracoccaceae</taxon>
        <taxon>Rhodovulum</taxon>
    </lineage>
</organism>
<dbReference type="RefSeq" id="WP_132540600.1">
    <property type="nucleotide sequence ID" value="NZ_SLWW01000001.1"/>
</dbReference>
<dbReference type="NCBIfam" id="TIGR00379">
    <property type="entry name" value="cobB"/>
    <property type="match status" value="1"/>
</dbReference>
<dbReference type="Proteomes" id="UP000295142">
    <property type="component" value="Unassembled WGS sequence"/>
</dbReference>
<dbReference type="Gene3D" id="3.40.50.300">
    <property type="entry name" value="P-loop containing nucleotide triphosphate hydrolases"/>
    <property type="match status" value="1"/>
</dbReference>
<sequence length="438" mass="46105">MATEAPGLVIAAPASGQGKTTVTLGLLRAFRDAGLAVQPFKNGPDYIDPAFHRIAAGRESFNLDVWAMGEALLSTIAGQAAGADLVLAEGAMGLFDGTTSPGVSGRGSSAEIARRFGWPVVLVLDVAGQAQSAAATALGFVRHPEAPPLAGVILNNVAGARHEVMIREEMARLSIPVLGALPRRSDLELPERHLGLVQAEEHGDIDDIIARLGAFLRDNADLAAIQGAARGQHRAAPVAWPKPPAQRIALARDAAFSFAYPHLLEGWRRAGADLLPFSPLADEAPDPDADLVWLPGGYPELHAGRLAAASRFRDGLRRHAETRPVHGECGGYMVLGEALIDADGQRHAMAGLLGLVTSYERRRLHLGYRRAVLTAAMPGHGPGACLRGHEFHYSTILAQPDAPLALVTDAGGNPVAETGSARDHVTGSFFHLITEDAA</sequence>
<dbReference type="SUPFAM" id="SSF52317">
    <property type="entry name" value="Class I glutamine amidotransferase-like"/>
    <property type="match status" value="1"/>
</dbReference>
<comment type="pathway">
    <text evidence="9">Cofactor biosynthesis; adenosylcobalamin biosynthesis; cob(II)yrinate a,c-diamide from precorrin-2 (aerobic route): step 9/10.</text>
</comment>
<comment type="cofactor">
    <cofactor evidence="1 9">
        <name>Mg(2+)</name>
        <dbReference type="ChEBI" id="CHEBI:18420"/>
    </cofactor>
</comment>
<dbReference type="PANTHER" id="PTHR43873">
    <property type="entry name" value="COBYRINATE A,C-DIAMIDE SYNTHASE"/>
    <property type="match status" value="1"/>
</dbReference>
<dbReference type="GO" id="GO:0009236">
    <property type="term" value="P:cobalamin biosynthetic process"/>
    <property type="evidence" value="ECO:0007669"/>
    <property type="project" value="UniProtKB-UniRule"/>
</dbReference>
<dbReference type="Gene3D" id="3.40.50.880">
    <property type="match status" value="1"/>
</dbReference>
<evidence type="ECO:0000256" key="5">
    <source>
        <dbReference type="ARBA" id="ARBA00022741"/>
    </source>
</evidence>
<comment type="caution">
    <text evidence="12">The sequence shown here is derived from an EMBL/GenBank/DDBJ whole genome shotgun (WGS) entry which is preliminary data.</text>
</comment>
<dbReference type="SUPFAM" id="SSF52540">
    <property type="entry name" value="P-loop containing nucleoside triphosphate hydrolases"/>
    <property type="match status" value="1"/>
</dbReference>
<dbReference type="HAMAP" id="MF_00027">
    <property type="entry name" value="CobB_CbiA"/>
    <property type="match status" value="1"/>
</dbReference>
<evidence type="ECO:0000259" key="11">
    <source>
        <dbReference type="Pfam" id="PF07685"/>
    </source>
</evidence>
<dbReference type="OrthoDB" id="9764035at2"/>
<comment type="miscellaneous">
    <text evidence="9">The a and c carboxylates of hydrogenobyrinate are activated for nucleophilic attack via formation of a phosphorylated intermediate by ATP. CobB catalyzes first the amidation of the c-carboxylate, and then that of the a-carboxylate.</text>
</comment>
<evidence type="ECO:0000256" key="9">
    <source>
        <dbReference type="HAMAP-Rule" id="MF_00027"/>
    </source>
</evidence>
<feature type="active site" description="Nucleophile" evidence="9">
    <location>
        <position position="329"/>
    </location>
</feature>
<dbReference type="InterPro" id="IPR027417">
    <property type="entry name" value="P-loop_NTPase"/>
</dbReference>
<evidence type="ECO:0000259" key="10">
    <source>
        <dbReference type="Pfam" id="PF01656"/>
    </source>
</evidence>
<keyword evidence="6 9" id="KW-0067">ATP-binding</keyword>
<reference evidence="12 13" key="1">
    <citation type="submission" date="2019-03" db="EMBL/GenBank/DDBJ databases">
        <title>Genomic Encyclopedia of Type Strains, Phase IV (KMG-IV): sequencing the most valuable type-strain genomes for metagenomic binning, comparative biology and taxonomic classification.</title>
        <authorList>
            <person name="Goeker M."/>
        </authorList>
    </citation>
    <scope>NUCLEOTIDE SEQUENCE [LARGE SCALE GENOMIC DNA]</scope>
    <source>
        <strain evidence="12 13">DSM 4868</strain>
    </source>
</reference>
<dbReference type="CDD" id="cd05388">
    <property type="entry name" value="CobB_N"/>
    <property type="match status" value="1"/>
</dbReference>
<dbReference type="Pfam" id="PF01656">
    <property type="entry name" value="CbiA"/>
    <property type="match status" value="1"/>
</dbReference>
<dbReference type="GO" id="GO:0042242">
    <property type="term" value="F:cobyrinic acid a,c-diamide synthase activity"/>
    <property type="evidence" value="ECO:0007669"/>
    <property type="project" value="InterPro"/>
</dbReference>
<keyword evidence="7 9" id="KW-0460">Magnesium</keyword>
<evidence type="ECO:0000256" key="7">
    <source>
        <dbReference type="ARBA" id="ARBA00022842"/>
    </source>
</evidence>
<keyword evidence="3 9" id="KW-0169">Cobalamin biosynthesis</keyword>
<keyword evidence="13" id="KW-1185">Reference proteome</keyword>
<dbReference type="AlphaFoldDB" id="A0A4R2KL54"/>
<comment type="function">
    <text evidence="9">Catalyzes the ATP-dependent amidation of the two carboxylate groups at positions a and c of hydrogenobyrinate, using either L-glutamine or ammonia as the nitrogen source.</text>
</comment>
<dbReference type="InterPro" id="IPR004484">
    <property type="entry name" value="CbiA/CobB_synth"/>
</dbReference>
<dbReference type="PANTHER" id="PTHR43873:SF1">
    <property type="entry name" value="COBYRINATE A,C-DIAMIDE SYNTHASE"/>
    <property type="match status" value="1"/>
</dbReference>
<dbReference type="EC" id="6.3.5.9" evidence="9"/>
<accession>A0A4R2KL54</accession>
<evidence type="ECO:0000256" key="8">
    <source>
        <dbReference type="ARBA" id="ARBA00022962"/>
    </source>
</evidence>
<gene>
    <name evidence="9" type="primary">cobB</name>
    <name evidence="12" type="ORF">EV655_101262</name>
</gene>
<comment type="similarity">
    <text evidence="9">Belongs to the CobB/CbiA family.</text>
</comment>
<evidence type="ECO:0000256" key="3">
    <source>
        <dbReference type="ARBA" id="ARBA00022573"/>
    </source>
</evidence>
<dbReference type="NCBIfam" id="NF002204">
    <property type="entry name" value="PRK01077.1"/>
    <property type="match status" value="1"/>
</dbReference>
<dbReference type="InterPro" id="IPR002586">
    <property type="entry name" value="CobQ/CobB/MinD/ParA_Nub-bd_dom"/>
</dbReference>
<dbReference type="GO" id="GO:0043802">
    <property type="term" value="F:hydrogenobyrinic acid a,c-diamide synthase (glutamine-hydrolysing) activity"/>
    <property type="evidence" value="ECO:0007669"/>
    <property type="project" value="UniProtKB-UniRule"/>
</dbReference>
<comment type="similarity">
    <text evidence="2">Belongs to the CobB/CobQ family. CobQ subfamily.</text>
</comment>
<dbReference type="PROSITE" id="PS51274">
    <property type="entry name" value="GATASE_COBBQ"/>
    <property type="match status" value="1"/>
</dbReference>
<evidence type="ECO:0000256" key="2">
    <source>
        <dbReference type="ARBA" id="ARBA00006205"/>
    </source>
</evidence>
<proteinExistence type="inferred from homology"/>
<evidence type="ECO:0000313" key="13">
    <source>
        <dbReference type="Proteomes" id="UP000295142"/>
    </source>
</evidence>
<evidence type="ECO:0000256" key="6">
    <source>
        <dbReference type="ARBA" id="ARBA00022840"/>
    </source>
</evidence>
<evidence type="ECO:0000313" key="12">
    <source>
        <dbReference type="EMBL" id="TCO74104.1"/>
    </source>
</evidence>
<comment type="catalytic activity">
    <reaction evidence="9">
        <text>hydrogenobyrinate + 2 L-glutamine + 2 ATP + 2 H2O = hydrogenobyrinate a,c-diamide + 2 L-glutamate + 2 ADP + 2 phosphate + 2 H(+)</text>
        <dbReference type="Rhea" id="RHEA:12544"/>
        <dbReference type="ChEBI" id="CHEBI:15377"/>
        <dbReference type="ChEBI" id="CHEBI:15378"/>
        <dbReference type="ChEBI" id="CHEBI:29985"/>
        <dbReference type="ChEBI" id="CHEBI:30616"/>
        <dbReference type="ChEBI" id="CHEBI:43474"/>
        <dbReference type="ChEBI" id="CHEBI:58359"/>
        <dbReference type="ChEBI" id="CHEBI:77873"/>
        <dbReference type="ChEBI" id="CHEBI:77874"/>
        <dbReference type="ChEBI" id="CHEBI:456216"/>
        <dbReference type="EC" id="6.3.5.9"/>
    </reaction>
</comment>
<feature type="domain" description="CobB/CobQ-like glutamine amidotransferase" evidence="11">
    <location>
        <begin position="247"/>
        <end position="435"/>
    </location>
</feature>
<feature type="domain" description="CobQ/CobB/MinD/ParA nucleotide binding" evidence="10">
    <location>
        <begin position="8"/>
        <end position="194"/>
    </location>
</feature>
<dbReference type="GO" id="GO:0005524">
    <property type="term" value="F:ATP binding"/>
    <property type="evidence" value="ECO:0007669"/>
    <property type="project" value="UniProtKB-UniRule"/>
</dbReference>
<evidence type="ECO:0000256" key="1">
    <source>
        <dbReference type="ARBA" id="ARBA00001946"/>
    </source>
</evidence>
<keyword evidence="4 9" id="KW-0436">Ligase</keyword>
<dbReference type="UniPathway" id="UPA00148">
    <property type="reaction ID" value="UER00220"/>
</dbReference>
<dbReference type="EMBL" id="SLWW01000001">
    <property type="protein sequence ID" value="TCO74104.1"/>
    <property type="molecule type" value="Genomic_DNA"/>
</dbReference>
<dbReference type="InterPro" id="IPR029062">
    <property type="entry name" value="Class_I_gatase-like"/>
</dbReference>
<name>A0A4R2KL54_9RHOB</name>